<evidence type="ECO:0000256" key="7">
    <source>
        <dbReference type="SAM" id="MobiDB-lite"/>
    </source>
</evidence>
<evidence type="ECO:0000313" key="11">
    <source>
        <dbReference type="EnsemblPlants" id="Pp3c6_2850V3.1"/>
    </source>
</evidence>
<gene>
    <name evidence="11" type="primary">LOC112283240</name>
    <name evidence="10" type="ORF">PHYPA_008421</name>
</gene>
<reference evidence="10 12" key="1">
    <citation type="journal article" date="2008" name="Science">
        <title>The Physcomitrella genome reveals evolutionary insights into the conquest of land by plants.</title>
        <authorList>
            <person name="Rensing S."/>
            <person name="Lang D."/>
            <person name="Zimmer A."/>
            <person name="Terry A."/>
            <person name="Salamov A."/>
            <person name="Shapiro H."/>
            <person name="Nishiyama T."/>
            <person name="Perroud P.-F."/>
            <person name="Lindquist E."/>
            <person name="Kamisugi Y."/>
            <person name="Tanahashi T."/>
            <person name="Sakakibara K."/>
            <person name="Fujita T."/>
            <person name="Oishi K."/>
            <person name="Shin-I T."/>
            <person name="Kuroki Y."/>
            <person name="Toyoda A."/>
            <person name="Suzuki Y."/>
            <person name="Hashimoto A."/>
            <person name="Yamaguchi K."/>
            <person name="Sugano A."/>
            <person name="Kohara Y."/>
            <person name="Fujiyama A."/>
            <person name="Anterola A."/>
            <person name="Aoki S."/>
            <person name="Ashton N."/>
            <person name="Barbazuk W.B."/>
            <person name="Barker E."/>
            <person name="Bennetzen J."/>
            <person name="Bezanilla M."/>
            <person name="Blankenship R."/>
            <person name="Cho S.H."/>
            <person name="Dutcher S."/>
            <person name="Estelle M."/>
            <person name="Fawcett J.A."/>
            <person name="Gundlach H."/>
            <person name="Hanada K."/>
            <person name="Heyl A."/>
            <person name="Hicks K.A."/>
            <person name="Hugh J."/>
            <person name="Lohr M."/>
            <person name="Mayer K."/>
            <person name="Melkozernov A."/>
            <person name="Murata T."/>
            <person name="Nelson D."/>
            <person name="Pils B."/>
            <person name="Prigge M."/>
            <person name="Reiss B."/>
            <person name="Renner T."/>
            <person name="Rombauts S."/>
            <person name="Rushton P."/>
            <person name="Sanderfoot A."/>
            <person name="Schween G."/>
            <person name="Shiu S.-H."/>
            <person name="Stueber K."/>
            <person name="Theodoulou F.L."/>
            <person name="Tu H."/>
            <person name="Van de Peer Y."/>
            <person name="Verrier P.J."/>
            <person name="Waters E."/>
            <person name="Wood A."/>
            <person name="Yang L."/>
            <person name="Cove D."/>
            <person name="Cuming A."/>
            <person name="Hasebe M."/>
            <person name="Lucas S."/>
            <person name="Mishler D.B."/>
            <person name="Reski R."/>
            <person name="Grigoriev I."/>
            <person name="Quatrano R.S."/>
            <person name="Boore J.L."/>
        </authorList>
    </citation>
    <scope>NUCLEOTIDE SEQUENCE [LARGE SCALE GENOMIC DNA]</scope>
    <source>
        <strain evidence="11 12">cv. Gransden 2004</strain>
    </source>
</reference>
<comment type="subcellular location">
    <subcellularLocation>
        <location evidence="1">Nucleus</location>
    </subcellularLocation>
</comment>
<dbReference type="EnsemblPlants" id="Pp3c6_2850V3.1">
    <property type="protein sequence ID" value="Pp3c6_2850V3.1"/>
    <property type="gene ID" value="Pp3c6_2850"/>
</dbReference>
<dbReference type="InterPro" id="IPR006910">
    <property type="entry name" value="Rad21_Rec8_N"/>
</dbReference>
<dbReference type="Proteomes" id="UP000006727">
    <property type="component" value="Chromosome 6"/>
</dbReference>
<name>A0A2K1KE42_PHYPA</name>
<dbReference type="Pfam" id="PF04825">
    <property type="entry name" value="Rad21_Rec8_N"/>
    <property type="match status" value="1"/>
</dbReference>
<evidence type="ECO:0000256" key="4">
    <source>
        <dbReference type="ARBA" id="ARBA00022829"/>
    </source>
</evidence>
<dbReference type="GeneID" id="112283240"/>
<keyword evidence="4" id="KW-0159">Chromosome partition</keyword>
<evidence type="ECO:0000256" key="1">
    <source>
        <dbReference type="ARBA" id="ARBA00004123"/>
    </source>
</evidence>
<dbReference type="PANTHER" id="PTHR12585">
    <property type="entry name" value="SCC1 / RAD21 FAMILY MEMBER"/>
    <property type="match status" value="1"/>
</dbReference>
<feature type="region of interest" description="Disordered" evidence="7">
    <location>
        <begin position="396"/>
        <end position="424"/>
    </location>
</feature>
<feature type="compositionally biased region" description="Basic and acidic residues" evidence="7">
    <location>
        <begin position="397"/>
        <end position="417"/>
    </location>
</feature>
<dbReference type="RefSeq" id="XP_024377475.1">
    <property type="nucleotide sequence ID" value="XM_024521707.2"/>
</dbReference>
<evidence type="ECO:0000256" key="2">
    <source>
        <dbReference type="ARBA" id="ARBA00009870"/>
    </source>
</evidence>
<dbReference type="GO" id="GO:0008278">
    <property type="term" value="C:cohesin complex"/>
    <property type="evidence" value="ECO:0000318"/>
    <property type="project" value="GO_Central"/>
</dbReference>
<dbReference type="Gramene" id="Pp3c6_2850V3.2">
    <property type="protein sequence ID" value="Pp3c6_2850V3.2"/>
    <property type="gene ID" value="Pp3c6_2850"/>
</dbReference>
<evidence type="ECO:0000259" key="9">
    <source>
        <dbReference type="Pfam" id="PF04825"/>
    </source>
</evidence>
<dbReference type="KEGG" id="ppp:112283240"/>
<dbReference type="Pfam" id="PF04824">
    <property type="entry name" value="Rad21_Rec8"/>
    <property type="match status" value="1"/>
</dbReference>
<dbReference type="OrthoDB" id="10071381at2759"/>
<evidence type="ECO:0000256" key="6">
    <source>
        <dbReference type="ARBA" id="ARBA00064543"/>
    </source>
</evidence>
<evidence type="ECO:0000259" key="8">
    <source>
        <dbReference type="Pfam" id="PF04824"/>
    </source>
</evidence>
<dbReference type="STRING" id="3218.A0A2K1KE42"/>
<dbReference type="InterPro" id="IPR006909">
    <property type="entry name" value="Rad21/Rec8_C_eu"/>
</dbReference>
<dbReference type="EMBL" id="ABEU02000006">
    <property type="protein sequence ID" value="PNR52047.1"/>
    <property type="molecule type" value="Genomic_DNA"/>
</dbReference>
<organism evidence="10">
    <name type="scientific">Physcomitrium patens</name>
    <name type="common">Spreading-leaved earth moss</name>
    <name type="synonym">Physcomitrella patens</name>
    <dbReference type="NCBI Taxonomy" id="3218"/>
    <lineage>
        <taxon>Eukaryota</taxon>
        <taxon>Viridiplantae</taxon>
        <taxon>Streptophyta</taxon>
        <taxon>Embryophyta</taxon>
        <taxon>Bryophyta</taxon>
        <taxon>Bryophytina</taxon>
        <taxon>Bryopsida</taxon>
        <taxon>Funariidae</taxon>
        <taxon>Funariales</taxon>
        <taxon>Funariaceae</taxon>
        <taxon>Physcomitrium</taxon>
    </lineage>
</organism>
<dbReference type="GO" id="GO:0005634">
    <property type="term" value="C:nucleus"/>
    <property type="evidence" value="ECO:0007669"/>
    <property type="project" value="UniProtKB-SubCell"/>
</dbReference>
<dbReference type="GO" id="GO:1990414">
    <property type="term" value="P:replication-born double-strand break repair via sister chromatid exchange"/>
    <property type="evidence" value="ECO:0000318"/>
    <property type="project" value="GO_Central"/>
</dbReference>
<dbReference type="SUPFAM" id="SSF46785">
    <property type="entry name" value="Winged helix' DNA-binding domain"/>
    <property type="match status" value="1"/>
</dbReference>
<dbReference type="GO" id="GO:0007059">
    <property type="term" value="P:chromosome segregation"/>
    <property type="evidence" value="ECO:0007669"/>
    <property type="project" value="UniProtKB-KW"/>
</dbReference>
<evidence type="ECO:0000313" key="10">
    <source>
        <dbReference type="EMBL" id="PNR52047.1"/>
    </source>
</evidence>
<evidence type="ECO:0000313" key="12">
    <source>
        <dbReference type="Proteomes" id="UP000006727"/>
    </source>
</evidence>
<reference evidence="11" key="3">
    <citation type="submission" date="2020-12" db="UniProtKB">
        <authorList>
            <consortium name="EnsemblPlants"/>
        </authorList>
    </citation>
    <scope>IDENTIFICATION</scope>
</reference>
<protein>
    <submittedName>
        <fullName evidence="10 11">Uncharacterized protein</fullName>
    </submittedName>
</protein>
<sequence length="647" mass="71480">MFYSQLILAKKGPLGTIWIAAHLERKLRKNQVTETNISVSVDSILFPEAPIALRLSGHLLLGVVRIYSRKVNYLFHDCSEALTKIKQAFQAGAVDLPPESSTAPFQAITLPESFDLDEFEPLVERVTDDHVTTRELITLQDRMEEYRIDFDRLDQMEAMDLEQLQPMPPAPPSMVGVEEELVEVPEPEAEEVPEVEMLRATVVAPAEQPTDLFALERETARLRRDVSARVTVEPMEQPLEVAEIAEELREISVEAIPGLISPRRPSLELPGDEDVLATFLGARATPSLRVMATPSEEAPARRVRRGPKAVGKKRKLVLDAATVLHGDVMRQQLANSSDIRRVRKKAPCTRSELWIVHRQTIGQQIFSEPSVPGVSDALRVLYDRVLVTGAADLPSAGREREVTPEAYREEPEVERAAGAEPAGELVEEPGLELAVEEPVMEAVAELPPEAGLLGIESELLHKVAAEAEAVAEAVAGGEAVVLEGVDGRTIIVLEDDGTIIDEGPSSLVAVKEEVVEEEIQEEELGFLGEPRETVFLRDDEGDLHEEAESYYNFVQDFGGWSARTRAVGGYLQGVFAGLAGGAEIREKEQSPKIGLHYTLRGKTRKEAARLFFETLVLKTKDYVDVEQLQPYGEIYISAQPKLMTASF</sequence>
<dbReference type="Gramene" id="Pp3c6_2850V3.1">
    <property type="protein sequence ID" value="Pp3c6_2850V3.1"/>
    <property type="gene ID" value="Pp3c6_2850"/>
</dbReference>
<dbReference type="EnsemblPlants" id="Pp3c6_2850V3.2">
    <property type="protein sequence ID" value="Pp3c6_2850V3.2"/>
    <property type="gene ID" value="Pp3c6_2850"/>
</dbReference>
<dbReference type="GO" id="GO:0003682">
    <property type="term" value="F:chromatin binding"/>
    <property type="evidence" value="ECO:0000318"/>
    <property type="project" value="GO_Central"/>
</dbReference>
<dbReference type="FunFam" id="1.10.10.580:FF:000002">
    <property type="entry name" value="Sister chromatid cohesion 1 protein 4"/>
    <property type="match status" value="1"/>
</dbReference>
<dbReference type="CDD" id="cd21793">
    <property type="entry name" value="Rad21_Rec8_M_AtSYN1-like"/>
    <property type="match status" value="1"/>
</dbReference>
<dbReference type="InterPro" id="IPR039781">
    <property type="entry name" value="Rad21/Rec8-like"/>
</dbReference>
<dbReference type="Gene3D" id="1.10.10.580">
    <property type="entry name" value="Structural maintenance of chromosome 1. Chain E"/>
    <property type="match status" value="1"/>
</dbReference>
<dbReference type="GO" id="GO:0007062">
    <property type="term" value="P:sister chromatid cohesion"/>
    <property type="evidence" value="ECO:0000318"/>
    <property type="project" value="GO_Central"/>
</dbReference>
<keyword evidence="12" id="KW-1185">Reference proteome</keyword>
<reference evidence="10 12" key="2">
    <citation type="journal article" date="2018" name="Plant J.">
        <title>The Physcomitrella patens chromosome-scale assembly reveals moss genome structure and evolution.</title>
        <authorList>
            <person name="Lang D."/>
            <person name="Ullrich K.K."/>
            <person name="Murat F."/>
            <person name="Fuchs J."/>
            <person name="Jenkins J."/>
            <person name="Haas F.B."/>
            <person name="Piednoel M."/>
            <person name="Gundlach H."/>
            <person name="Van Bel M."/>
            <person name="Meyberg R."/>
            <person name="Vives C."/>
            <person name="Morata J."/>
            <person name="Symeonidi A."/>
            <person name="Hiss M."/>
            <person name="Muchero W."/>
            <person name="Kamisugi Y."/>
            <person name="Saleh O."/>
            <person name="Blanc G."/>
            <person name="Decker E.L."/>
            <person name="van Gessel N."/>
            <person name="Grimwood J."/>
            <person name="Hayes R.D."/>
            <person name="Graham S.W."/>
            <person name="Gunter L.E."/>
            <person name="McDaniel S.F."/>
            <person name="Hoernstein S.N.W."/>
            <person name="Larsson A."/>
            <person name="Li F.W."/>
            <person name="Perroud P.F."/>
            <person name="Phillips J."/>
            <person name="Ranjan P."/>
            <person name="Rokshar D.S."/>
            <person name="Rothfels C.J."/>
            <person name="Schneider L."/>
            <person name="Shu S."/>
            <person name="Stevenson D.W."/>
            <person name="Thummler F."/>
            <person name="Tillich M."/>
            <person name="Villarreal Aguilar J.C."/>
            <person name="Widiez T."/>
            <person name="Wong G.K."/>
            <person name="Wymore A."/>
            <person name="Zhang Y."/>
            <person name="Zimmer A.D."/>
            <person name="Quatrano R.S."/>
            <person name="Mayer K.F.X."/>
            <person name="Goodstein D."/>
            <person name="Casacuberta J.M."/>
            <person name="Vandepoele K."/>
            <person name="Reski R."/>
            <person name="Cuming A.C."/>
            <person name="Tuskan G.A."/>
            <person name="Maumus F."/>
            <person name="Salse J."/>
            <person name="Schmutz J."/>
            <person name="Rensing S.A."/>
        </authorList>
    </citation>
    <scope>NUCLEOTIDE SEQUENCE [LARGE SCALE GENOMIC DNA]</scope>
    <source>
        <strain evidence="11 12">cv. Gransden 2004</strain>
    </source>
</reference>
<evidence type="ECO:0000256" key="5">
    <source>
        <dbReference type="ARBA" id="ARBA00023242"/>
    </source>
</evidence>
<dbReference type="PANTHER" id="PTHR12585:SF69">
    <property type="entry name" value="FI11703P"/>
    <property type="match status" value="1"/>
</dbReference>
<dbReference type="AlphaFoldDB" id="A0A2K1KE42"/>
<keyword evidence="5" id="KW-0539">Nucleus</keyword>
<accession>A0A2K1KE42</accession>
<dbReference type="InterPro" id="IPR036390">
    <property type="entry name" value="WH_DNA-bd_sf"/>
</dbReference>
<dbReference type="PaxDb" id="3218-PP1S77_195V6.1"/>
<evidence type="ECO:0000256" key="3">
    <source>
        <dbReference type="ARBA" id="ARBA00022776"/>
    </source>
</evidence>
<comment type="similarity">
    <text evidence="2">Belongs to the rad21 family.</text>
</comment>
<keyword evidence="3" id="KW-0132">Cell division</keyword>
<comment type="subunit">
    <text evidence="6">Component of the cohesin complex.</text>
</comment>
<proteinExistence type="inferred from homology"/>
<dbReference type="InterPro" id="IPR023093">
    <property type="entry name" value="ScpA-like_C"/>
</dbReference>
<keyword evidence="3" id="KW-0498">Mitosis</keyword>
<feature type="domain" description="Rad21/Rec8-like protein N-terminal" evidence="9">
    <location>
        <begin position="1"/>
        <end position="101"/>
    </location>
</feature>
<keyword evidence="3" id="KW-0131">Cell cycle</keyword>
<dbReference type="FunCoup" id="A0A2K1KE42">
    <property type="interactions" value="2163"/>
</dbReference>
<feature type="domain" description="Rad21/Rec8-like protein C-terminal eukaryotic" evidence="8">
    <location>
        <begin position="596"/>
        <end position="642"/>
    </location>
</feature>